<evidence type="ECO:0000259" key="8">
    <source>
        <dbReference type="PROSITE" id="PS50887"/>
    </source>
</evidence>
<reference evidence="10 12" key="2">
    <citation type="submission" date="2019-06" db="EMBL/GenBank/DDBJ databases">
        <title>Pseudomonas bimorpha sp. nov. isolated from bovine raw milk and skim milk concentrate.</title>
        <authorList>
            <person name="Hofmann K."/>
            <person name="Huptas C."/>
            <person name="Doll E."/>
            <person name="Scherer S."/>
            <person name="Wenning M."/>
        </authorList>
    </citation>
    <scope>NUCLEOTIDE SEQUENCE [LARGE SCALE GENOMIC DNA]</scope>
    <source>
        <strain evidence="10 12">DSM 17515</strain>
    </source>
</reference>
<feature type="domain" description="PAS" evidence="6">
    <location>
        <begin position="254"/>
        <end position="308"/>
    </location>
</feature>
<keyword evidence="5" id="KW-0472">Membrane</keyword>
<keyword evidence="5" id="KW-0812">Transmembrane</keyword>
<dbReference type="GO" id="GO:0005886">
    <property type="term" value="C:plasma membrane"/>
    <property type="evidence" value="ECO:0007669"/>
    <property type="project" value="UniProtKB-SubCell"/>
</dbReference>
<dbReference type="Proteomes" id="UP000198740">
    <property type="component" value="Unassembled WGS sequence"/>
</dbReference>
<dbReference type="SMART" id="SM00091">
    <property type="entry name" value="PAS"/>
    <property type="match status" value="2"/>
</dbReference>
<evidence type="ECO:0000313" key="11">
    <source>
        <dbReference type="Proteomes" id="UP000198740"/>
    </source>
</evidence>
<feature type="transmembrane region" description="Helical" evidence="5">
    <location>
        <begin position="12"/>
        <end position="34"/>
    </location>
</feature>
<evidence type="ECO:0000259" key="7">
    <source>
        <dbReference type="PROSITE" id="PS50113"/>
    </source>
</evidence>
<evidence type="ECO:0000256" key="5">
    <source>
        <dbReference type="SAM" id="Phobius"/>
    </source>
</evidence>
<proteinExistence type="predicted"/>
<dbReference type="CDD" id="cd00130">
    <property type="entry name" value="PAS"/>
    <property type="match status" value="2"/>
</dbReference>
<comment type="caution">
    <text evidence="10">The sequence shown here is derived from an EMBL/GenBank/DDBJ whole genome shotgun (WGS) entry which is preliminary data.</text>
</comment>
<evidence type="ECO:0000259" key="6">
    <source>
        <dbReference type="PROSITE" id="PS50112"/>
    </source>
</evidence>
<dbReference type="PROSITE" id="PS50112">
    <property type="entry name" value="PAS"/>
    <property type="match status" value="2"/>
</dbReference>
<dbReference type="InterPro" id="IPR029787">
    <property type="entry name" value="Nucleotide_cyclase"/>
</dbReference>
<dbReference type="InterPro" id="IPR035965">
    <property type="entry name" value="PAS-like_dom_sf"/>
</dbReference>
<dbReference type="Gene3D" id="3.30.70.270">
    <property type="match status" value="1"/>
</dbReference>
<dbReference type="PANTHER" id="PTHR45138">
    <property type="entry name" value="REGULATORY COMPONENTS OF SENSORY TRANSDUCTION SYSTEM"/>
    <property type="match status" value="1"/>
</dbReference>
<dbReference type="Pfam" id="PF00990">
    <property type="entry name" value="GGDEF"/>
    <property type="match status" value="1"/>
</dbReference>
<evidence type="ECO:0000256" key="4">
    <source>
        <dbReference type="ARBA" id="ARBA00034247"/>
    </source>
</evidence>
<dbReference type="SMART" id="SM00086">
    <property type="entry name" value="PAC"/>
    <property type="match status" value="2"/>
</dbReference>
<dbReference type="InterPro" id="IPR013655">
    <property type="entry name" value="PAS_fold_3"/>
</dbReference>
<dbReference type="GO" id="GO:1902201">
    <property type="term" value="P:negative regulation of bacterial-type flagellum-dependent cell motility"/>
    <property type="evidence" value="ECO:0007669"/>
    <property type="project" value="TreeGrafter"/>
</dbReference>
<keyword evidence="5" id="KW-1133">Transmembrane helix</keyword>
<feature type="domain" description="PAS" evidence="6">
    <location>
        <begin position="86"/>
        <end position="139"/>
    </location>
</feature>
<keyword evidence="11" id="KW-1185">Reference proteome</keyword>
<reference evidence="9 11" key="1">
    <citation type="submission" date="2016-10" db="EMBL/GenBank/DDBJ databases">
        <authorList>
            <person name="Varghese N."/>
            <person name="Submissions S."/>
        </authorList>
    </citation>
    <scope>NUCLEOTIDE SEQUENCE [LARGE SCALE GENOMIC DNA]</scope>
    <source>
        <strain evidence="9 11">BS2976</strain>
    </source>
</reference>
<evidence type="ECO:0000256" key="2">
    <source>
        <dbReference type="ARBA" id="ARBA00004533"/>
    </source>
</evidence>
<dbReference type="PROSITE" id="PS50113">
    <property type="entry name" value="PAC"/>
    <property type="match status" value="1"/>
</dbReference>
<dbReference type="AlphaFoldDB" id="A0A1H1HHZ3"/>
<dbReference type="NCBIfam" id="TIGR00229">
    <property type="entry name" value="sensory_box"/>
    <property type="match status" value="1"/>
</dbReference>
<evidence type="ECO:0000313" key="12">
    <source>
        <dbReference type="Proteomes" id="UP000317267"/>
    </source>
</evidence>
<dbReference type="GO" id="GO:0043709">
    <property type="term" value="P:cell adhesion involved in single-species biofilm formation"/>
    <property type="evidence" value="ECO:0007669"/>
    <property type="project" value="TreeGrafter"/>
</dbReference>
<evidence type="ECO:0000256" key="3">
    <source>
        <dbReference type="ARBA" id="ARBA00012528"/>
    </source>
</evidence>
<dbReference type="InterPro" id="IPR000700">
    <property type="entry name" value="PAS-assoc_C"/>
</dbReference>
<dbReference type="SMART" id="SM00267">
    <property type="entry name" value="GGDEF"/>
    <property type="match status" value="1"/>
</dbReference>
<dbReference type="PROSITE" id="PS50887">
    <property type="entry name" value="GGDEF"/>
    <property type="match status" value="1"/>
</dbReference>
<dbReference type="Proteomes" id="UP000317267">
    <property type="component" value="Unassembled WGS sequence"/>
</dbReference>
<dbReference type="RefSeq" id="WP_090404665.1">
    <property type="nucleotide sequence ID" value="NZ_FNKM01000002.1"/>
</dbReference>
<dbReference type="Pfam" id="PF13426">
    <property type="entry name" value="PAS_9"/>
    <property type="match status" value="1"/>
</dbReference>
<organism evidence="10 12">
    <name type="scientific">Pseudomonas grimontii</name>
    <dbReference type="NCBI Taxonomy" id="129847"/>
    <lineage>
        <taxon>Bacteria</taxon>
        <taxon>Pseudomonadati</taxon>
        <taxon>Pseudomonadota</taxon>
        <taxon>Gammaproteobacteria</taxon>
        <taxon>Pseudomonadales</taxon>
        <taxon>Pseudomonadaceae</taxon>
        <taxon>Pseudomonas</taxon>
    </lineage>
</organism>
<dbReference type="OrthoDB" id="9813903at2"/>
<comment type="subcellular location">
    <subcellularLocation>
        <location evidence="2">Cell inner membrane</location>
    </subcellularLocation>
</comment>
<gene>
    <name evidence="10" type="ORF">FIV39_20490</name>
    <name evidence="9" type="ORF">SAMN04490186_4361</name>
</gene>
<dbReference type="InterPro" id="IPR000014">
    <property type="entry name" value="PAS"/>
</dbReference>
<feature type="domain" description="GGDEF" evidence="8">
    <location>
        <begin position="394"/>
        <end position="521"/>
    </location>
</feature>
<feature type="transmembrane region" description="Helical" evidence="5">
    <location>
        <begin position="46"/>
        <end position="65"/>
    </location>
</feature>
<dbReference type="Pfam" id="PF08447">
    <property type="entry name" value="PAS_3"/>
    <property type="match status" value="1"/>
</dbReference>
<accession>A0A1H1HHZ3</accession>
<dbReference type="CDD" id="cd01949">
    <property type="entry name" value="GGDEF"/>
    <property type="match status" value="1"/>
</dbReference>
<comment type="catalytic activity">
    <reaction evidence="4">
        <text>2 GTP = 3',3'-c-di-GMP + 2 diphosphate</text>
        <dbReference type="Rhea" id="RHEA:24898"/>
        <dbReference type="ChEBI" id="CHEBI:33019"/>
        <dbReference type="ChEBI" id="CHEBI:37565"/>
        <dbReference type="ChEBI" id="CHEBI:58805"/>
        <dbReference type="EC" id="2.7.7.65"/>
    </reaction>
</comment>
<dbReference type="EC" id="2.7.7.65" evidence="3"/>
<evidence type="ECO:0000256" key="1">
    <source>
        <dbReference type="ARBA" id="ARBA00001946"/>
    </source>
</evidence>
<evidence type="ECO:0000313" key="9">
    <source>
        <dbReference type="EMBL" id="SDR24736.1"/>
    </source>
</evidence>
<dbReference type="InterPro" id="IPR043128">
    <property type="entry name" value="Rev_trsase/Diguanyl_cyclase"/>
</dbReference>
<evidence type="ECO:0000313" key="10">
    <source>
        <dbReference type="EMBL" id="TWR64028.1"/>
    </source>
</evidence>
<dbReference type="InterPro" id="IPR000160">
    <property type="entry name" value="GGDEF_dom"/>
</dbReference>
<dbReference type="EMBL" id="FNKM01000002">
    <property type="protein sequence ID" value="SDR24736.1"/>
    <property type="molecule type" value="Genomic_DNA"/>
</dbReference>
<comment type="cofactor">
    <cofactor evidence="1">
        <name>Mg(2+)</name>
        <dbReference type="ChEBI" id="CHEBI:18420"/>
    </cofactor>
</comment>
<dbReference type="InterPro" id="IPR050469">
    <property type="entry name" value="Diguanylate_Cyclase"/>
</dbReference>
<dbReference type="FunFam" id="3.30.70.270:FF:000001">
    <property type="entry name" value="Diguanylate cyclase domain protein"/>
    <property type="match status" value="1"/>
</dbReference>
<dbReference type="Gene3D" id="3.30.450.20">
    <property type="entry name" value="PAS domain"/>
    <property type="match status" value="2"/>
</dbReference>
<dbReference type="PANTHER" id="PTHR45138:SF9">
    <property type="entry name" value="DIGUANYLATE CYCLASE DGCM-RELATED"/>
    <property type="match status" value="1"/>
</dbReference>
<dbReference type="SUPFAM" id="SSF55073">
    <property type="entry name" value="Nucleotide cyclase"/>
    <property type="match status" value="1"/>
</dbReference>
<dbReference type="InterPro" id="IPR001610">
    <property type="entry name" value="PAC"/>
</dbReference>
<dbReference type="EMBL" id="VFES01000013">
    <property type="protein sequence ID" value="TWR64028.1"/>
    <property type="molecule type" value="Genomic_DNA"/>
</dbReference>
<sequence>MNPPIKPLKSSGFLLGLSFCLVLSLSATLMLVWLPDQTPANGYVELILIAQTLFLGVLCASTCYFQKQSQAQFDELIAQNEQISFLNARITNLINVATQVAVVTTDPQGRIKLFSDGAQALFGFSRAEMQGRNNVEVLHVQEYINKRRACADPAFQTLTDKQLIGQLALDDMGSSKAVEWRYQRKDGSQFTGELRHARFSDASSGEVEHVSVIIDVSERLELLERIQQSKALLALLTQRIPNVLYQYHMSAKGEGYFSFCSPSLEHVFELKPEAVVGVEFKGSPLFQRLHPDDLPLIRAVTDTSVETGGGWTCDFRVLLPVKGLRWLRGEAYAERQADETCVWYGSFSDITELKDREEKLRTQAITDELTGIYNRRHFMSSLEQLVDTGKRYAAGFSLIMLDLDHFKSINDRFGHEVGDTVLKQTCTVIRQRLRASDVFCRVGGEELAILCPFTSQENAEQLANALCQSLANHEIAIAGRVTASFGVATWAAGLSTEELLRRADLASYSAKQNGRNRVVSA</sequence>
<dbReference type="NCBIfam" id="TIGR00254">
    <property type="entry name" value="GGDEF"/>
    <property type="match status" value="1"/>
</dbReference>
<dbReference type="SUPFAM" id="SSF55785">
    <property type="entry name" value="PYP-like sensor domain (PAS domain)"/>
    <property type="match status" value="2"/>
</dbReference>
<dbReference type="GO" id="GO:0052621">
    <property type="term" value="F:diguanylate cyclase activity"/>
    <property type="evidence" value="ECO:0007669"/>
    <property type="project" value="UniProtKB-EC"/>
</dbReference>
<protein>
    <recommendedName>
        <fullName evidence="3">diguanylate cyclase</fullName>
        <ecNumber evidence="3">2.7.7.65</ecNumber>
    </recommendedName>
</protein>
<feature type="domain" description="PAC" evidence="7">
    <location>
        <begin position="176"/>
        <end position="228"/>
    </location>
</feature>
<name>A0A1H1HHZ3_9PSED</name>